<name>A0ABV3U223_9GAMM</name>
<reference evidence="2 3" key="1">
    <citation type="journal article" date="2011" name="Int. J. Syst. Evol. Microbiol.">
        <title>Zhongshania antarctica gen. nov., sp. nov. and Zhongshania guokunii sp. nov., gammaproteobacteria respectively isolated from coastal attached (fast) ice and surface seawater of the Antarctic.</title>
        <authorList>
            <person name="Li H.J."/>
            <person name="Zhang X.Y."/>
            <person name="Chen C.X."/>
            <person name="Zhang Y.J."/>
            <person name="Gao Z.M."/>
            <person name="Yu Y."/>
            <person name="Chen X.L."/>
            <person name="Chen B."/>
            <person name="Zhang Y.Z."/>
        </authorList>
    </citation>
    <scope>NUCLEOTIDE SEQUENCE [LARGE SCALE GENOMIC DNA]</scope>
    <source>
        <strain evidence="2 3">ZS6-22T</strain>
    </source>
</reference>
<feature type="transmembrane region" description="Helical" evidence="1">
    <location>
        <begin position="165"/>
        <end position="184"/>
    </location>
</feature>
<evidence type="ECO:0000313" key="3">
    <source>
        <dbReference type="Proteomes" id="UP001557485"/>
    </source>
</evidence>
<feature type="transmembrane region" description="Helical" evidence="1">
    <location>
        <begin position="315"/>
        <end position="334"/>
    </location>
</feature>
<evidence type="ECO:0000256" key="1">
    <source>
        <dbReference type="SAM" id="Phobius"/>
    </source>
</evidence>
<keyword evidence="1" id="KW-0472">Membrane</keyword>
<dbReference type="Proteomes" id="UP001557485">
    <property type="component" value="Unassembled WGS sequence"/>
</dbReference>
<keyword evidence="3" id="KW-1185">Reference proteome</keyword>
<comment type="caution">
    <text evidence="2">The sequence shown here is derived from an EMBL/GenBank/DDBJ whole genome shotgun (WGS) entry which is preliminary data.</text>
</comment>
<dbReference type="RefSeq" id="WP_368380196.1">
    <property type="nucleotide sequence ID" value="NZ_JBFRYA010000002.1"/>
</dbReference>
<sequence>MAINSSEGKLVLQANDFARYPNRAFTNYDHYWQFLHRQQQLYLALQTNEVQFIADNGYTISASTQKSRWVNEIPLHFWQTLAAGLFVWSLGASLLIFKPNSASGRYFFLCCGALFSSSLASSIYSSRELAMSAPVLVILCDLKFLADLVFSASLISLLLQFPKRITHYSVNIALFLLALAWFVASEAGILNTPMNRQFAIPIGIFIAIALAFWQLHITTKDPLHKAALFCFFTFISPALLFTFNELSAFPNKLHGLLSIDYTIALMWILFGLALGISRYKLNSCSRHPYLFFILVTTIGLCLNSISYYLKWGQWPVYSPSILLILLLSLIFAIYHASHKLSAQPLSNIDVIHFIAINYQTRNESIDQAWQAFIRKFFDTCRVQARATNCSTATVSHGGKFLYVPLLQGPGSLRCEYAQRGRRLFHPSDAQKINTLANTAKDLITANQQFHRQQQVQNKQLANDLRKNIGEALLPTLRHNEPETIKQIIRDVLAQTHTISSGLYGSSITLHELLTDLHRELEQRLQRGGVILSWTTQLPTIPINLEYPAYSALSACLRELAKLCSQLADISHACIDITHDEPHLVITIRAHNKGVYLPLSDRIQSDTLPLIVDPLLGEMKIDDKLKIKIYFLVSALATNSKPAFINHPLDKNQAS</sequence>
<evidence type="ECO:0000313" key="2">
    <source>
        <dbReference type="EMBL" id="MEX1667896.1"/>
    </source>
</evidence>
<feature type="transmembrane region" description="Helical" evidence="1">
    <location>
        <begin position="77"/>
        <end position="97"/>
    </location>
</feature>
<organism evidence="2 3">
    <name type="scientific">Zhongshania guokunii</name>
    <dbReference type="NCBI Taxonomy" id="641783"/>
    <lineage>
        <taxon>Bacteria</taxon>
        <taxon>Pseudomonadati</taxon>
        <taxon>Pseudomonadota</taxon>
        <taxon>Gammaproteobacteria</taxon>
        <taxon>Cellvibrionales</taxon>
        <taxon>Spongiibacteraceae</taxon>
        <taxon>Zhongshania</taxon>
    </lineage>
</organism>
<gene>
    <name evidence="2" type="ORF">AB4876_03180</name>
</gene>
<keyword evidence="1" id="KW-1133">Transmembrane helix</keyword>
<feature type="transmembrane region" description="Helical" evidence="1">
    <location>
        <begin position="106"/>
        <end position="124"/>
    </location>
</feature>
<keyword evidence="1" id="KW-0812">Transmembrane</keyword>
<feature type="transmembrane region" description="Helical" evidence="1">
    <location>
        <begin position="226"/>
        <end position="243"/>
    </location>
</feature>
<feature type="transmembrane region" description="Helical" evidence="1">
    <location>
        <begin position="255"/>
        <end position="277"/>
    </location>
</feature>
<feature type="transmembrane region" description="Helical" evidence="1">
    <location>
        <begin position="136"/>
        <end position="158"/>
    </location>
</feature>
<accession>A0ABV3U223</accession>
<proteinExistence type="predicted"/>
<protein>
    <submittedName>
        <fullName evidence="2">Uncharacterized protein</fullName>
    </submittedName>
</protein>
<feature type="transmembrane region" description="Helical" evidence="1">
    <location>
        <begin position="196"/>
        <end position="214"/>
    </location>
</feature>
<feature type="transmembrane region" description="Helical" evidence="1">
    <location>
        <begin position="289"/>
        <end position="309"/>
    </location>
</feature>
<dbReference type="EMBL" id="JBFRYA010000002">
    <property type="protein sequence ID" value="MEX1667896.1"/>
    <property type="molecule type" value="Genomic_DNA"/>
</dbReference>